<dbReference type="EMBL" id="OU963895">
    <property type="protein sequence ID" value="CAH0402082.1"/>
    <property type="molecule type" value="Genomic_DNA"/>
</dbReference>
<dbReference type="SUPFAM" id="SSF53955">
    <property type="entry name" value="Lysozyme-like"/>
    <property type="match status" value="1"/>
</dbReference>
<dbReference type="InterPro" id="IPR019799">
    <property type="entry name" value="Glyco_hydro_22_CS"/>
</dbReference>
<dbReference type="PANTHER" id="PTHR11407">
    <property type="entry name" value="LYSOZYME C"/>
    <property type="match status" value="1"/>
</dbReference>
<keyword evidence="14" id="KW-1185">Reference proteome</keyword>
<dbReference type="Pfam" id="PF00062">
    <property type="entry name" value="Lys"/>
    <property type="match status" value="1"/>
</dbReference>
<accession>A0ABN8AZX1</accession>
<evidence type="ECO:0000256" key="9">
    <source>
        <dbReference type="ARBA" id="ARBA00031262"/>
    </source>
</evidence>
<evidence type="ECO:0000256" key="2">
    <source>
        <dbReference type="ARBA" id="ARBA00012732"/>
    </source>
</evidence>
<feature type="signal peptide" evidence="11">
    <location>
        <begin position="1"/>
        <end position="17"/>
    </location>
</feature>
<comment type="catalytic activity">
    <reaction evidence="1">
        <text>Hydrolysis of (1-&gt;4)-beta-linkages between N-acetylmuramic acid and N-acetyl-D-glucosamine residues in a peptidoglycan and between N-acetyl-D-glucosamine residues in chitodextrins.</text>
        <dbReference type="EC" id="3.2.1.17"/>
    </reaction>
</comment>
<keyword evidence="11" id="KW-0732">Signal</keyword>
<evidence type="ECO:0000256" key="10">
    <source>
        <dbReference type="RuleBase" id="RU004440"/>
    </source>
</evidence>
<name>A0ABN8AZX1_CHISP</name>
<evidence type="ECO:0000256" key="5">
    <source>
        <dbReference type="ARBA" id="ARBA00022638"/>
    </source>
</evidence>
<sequence>MFHAASWTCALIVLASARVYERCELARELLSLGVQREDVSTWVCIAYHESRLDTSARNYGSGDHGLLQISELYWCGPGKACGLPCSDLRNADIADDVQCALQIREEHDRLQGDGFLAWVVYSQHCKHNTKKYIVDCDSQMKNVPVKTTSKSRHLDIHNSTRFEYNPNIDNLKPPYLVAINSIFRGQFGKVLQETGQKSARNNWLNYKVDNIDDLRLPMFNIDKNNEVVQLALTSPHPTSSQTSAPTTERPWKRKYIETKQFRKRIFTQEKQPTNEEEIDKSSPSYINDVAPKFIYNKYSQIITTTSKPANVVTATSRFTKPVTTSSRTLQTVTSTSKRALTIIATNKPAIISTSTSEPAKIVTSTYKPAINVTATSVPAKMETTTSKIVKVVTPVKNFVPFTSSASKHWTFSTRPSSFSKASQTYKYTPDSTSRPITTVFSRFTNTRPTTTKNSKTVLTTTVKPPTFIFRSYNQMTLKPIISNKYTFLATTTKSNRDREPRAFSDFKTLSTITTRKLSTVATATENYRKAITQRPVTTKATQSIFDLYLNPTKAPQLRTYKFPQFDNGVHKLKIFSDGTTTPAPKLYSNTRNYVRRQT</sequence>
<reference evidence="13" key="1">
    <citation type="submission" date="2021-12" db="EMBL/GenBank/DDBJ databases">
        <authorList>
            <person name="King R."/>
        </authorList>
    </citation>
    <scope>NUCLEOTIDE SEQUENCE</scope>
</reference>
<dbReference type="PRINTS" id="PR00135">
    <property type="entry name" value="LYZLACT"/>
</dbReference>
<feature type="domain" description="Glycosyl hydrolases family 22 (GH22)" evidence="12">
    <location>
        <begin position="81"/>
        <end position="99"/>
    </location>
</feature>
<evidence type="ECO:0000256" key="7">
    <source>
        <dbReference type="ARBA" id="ARBA00023157"/>
    </source>
</evidence>
<keyword evidence="6" id="KW-0378">Hydrolase</keyword>
<evidence type="ECO:0000256" key="1">
    <source>
        <dbReference type="ARBA" id="ARBA00000632"/>
    </source>
</evidence>
<evidence type="ECO:0000256" key="4">
    <source>
        <dbReference type="ARBA" id="ARBA00022529"/>
    </source>
</evidence>
<evidence type="ECO:0000256" key="8">
    <source>
        <dbReference type="ARBA" id="ARBA00023295"/>
    </source>
</evidence>
<dbReference type="EC" id="3.2.1.17" evidence="2"/>
<evidence type="ECO:0000256" key="11">
    <source>
        <dbReference type="SAM" id="SignalP"/>
    </source>
</evidence>
<dbReference type="PROSITE" id="PS00128">
    <property type="entry name" value="GLYCOSYL_HYDROL_F22_1"/>
    <property type="match status" value="1"/>
</dbReference>
<evidence type="ECO:0000313" key="14">
    <source>
        <dbReference type="Proteomes" id="UP001153292"/>
    </source>
</evidence>
<evidence type="ECO:0000313" key="13">
    <source>
        <dbReference type="EMBL" id="CAH0402082.1"/>
    </source>
</evidence>
<dbReference type="InterPro" id="IPR023346">
    <property type="entry name" value="Lysozyme-like_dom_sf"/>
</dbReference>
<keyword evidence="4" id="KW-0929">Antimicrobial</keyword>
<comment type="similarity">
    <text evidence="10">Belongs to the glycosyl hydrolase 22 family.</text>
</comment>
<dbReference type="Gene3D" id="1.10.530.10">
    <property type="match status" value="1"/>
</dbReference>
<dbReference type="CDD" id="cd16899">
    <property type="entry name" value="LYZ_C_invert"/>
    <property type="match status" value="1"/>
</dbReference>
<proteinExistence type="inferred from homology"/>
<dbReference type="Proteomes" id="UP001153292">
    <property type="component" value="Chromosome 2"/>
</dbReference>
<dbReference type="PANTHER" id="PTHR11407:SF63">
    <property type="entry name" value="LYSOZYME C"/>
    <property type="match status" value="1"/>
</dbReference>
<evidence type="ECO:0000259" key="12">
    <source>
        <dbReference type="PROSITE" id="PS00128"/>
    </source>
</evidence>
<evidence type="ECO:0000256" key="6">
    <source>
        <dbReference type="ARBA" id="ARBA00022801"/>
    </source>
</evidence>
<dbReference type="PROSITE" id="PS51348">
    <property type="entry name" value="GLYCOSYL_HYDROL_F22_2"/>
    <property type="match status" value="1"/>
</dbReference>
<gene>
    <name evidence="13" type="ORF">CHILSU_LOCUS5319</name>
</gene>
<dbReference type="InterPro" id="IPR001916">
    <property type="entry name" value="Glyco_hydro_22"/>
</dbReference>
<keyword evidence="7" id="KW-1015">Disulfide bond</keyword>
<protein>
    <recommendedName>
        <fullName evidence="3">Lysozyme</fullName>
        <ecNumber evidence="2">3.2.1.17</ecNumber>
    </recommendedName>
    <alternativeName>
        <fullName evidence="9">1,4-beta-N-acetylmuramidase</fullName>
    </alternativeName>
</protein>
<dbReference type="SMART" id="SM00263">
    <property type="entry name" value="LYZ1"/>
    <property type="match status" value="1"/>
</dbReference>
<organism evidence="13 14">
    <name type="scientific">Chilo suppressalis</name>
    <name type="common">Asiatic rice borer moth</name>
    <dbReference type="NCBI Taxonomy" id="168631"/>
    <lineage>
        <taxon>Eukaryota</taxon>
        <taxon>Metazoa</taxon>
        <taxon>Ecdysozoa</taxon>
        <taxon>Arthropoda</taxon>
        <taxon>Hexapoda</taxon>
        <taxon>Insecta</taxon>
        <taxon>Pterygota</taxon>
        <taxon>Neoptera</taxon>
        <taxon>Endopterygota</taxon>
        <taxon>Lepidoptera</taxon>
        <taxon>Glossata</taxon>
        <taxon>Ditrysia</taxon>
        <taxon>Pyraloidea</taxon>
        <taxon>Crambidae</taxon>
        <taxon>Crambinae</taxon>
        <taxon>Chilo</taxon>
    </lineage>
</organism>
<evidence type="ECO:0000256" key="3">
    <source>
        <dbReference type="ARBA" id="ARBA00020438"/>
    </source>
</evidence>
<feature type="chain" id="PRO_5047399448" description="Lysozyme" evidence="11">
    <location>
        <begin position="18"/>
        <end position="598"/>
    </location>
</feature>
<keyword evidence="5" id="KW-0081">Bacteriolytic enzyme</keyword>
<keyword evidence="8" id="KW-0326">Glycosidase</keyword>